<dbReference type="PANTHER" id="PTHR32343">
    <property type="entry name" value="SERINE/ARGININE-RICH SPLICING FACTOR"/>
    <property type="match status" value="1"/>
</dbReference>
<feature type="domain" description="RRM" evidence="3">
    <location>
        <begin position="672"/>
        <end position="744"/>
    </location>
</feature>
<feature type="domain" description="RRM" evidence="3">
    <location>
        <begin position="479"/>
        <end position="559"/>
    </location>
</feature>
<dbReference type="RefSeq" id="XP_046062738.1">
    <property type="nucleotide sequence ID" value="XM_046202909.1"/>
</dbReference>
<dbReference type="Pfam" id="PF16842">
    <property type="entry name" value="RRM_occluded"/>
    <property type="match status" value="1"/>
</dbReference>
<dbReference type="InterPro" id="IPR000504">
    <property type="entry name" value="RRM_dom"/>
</dbReference>
<feature type="domain" description="RRM" evidence="3">
    <location>
        <begin position="410"/>
        <end position="478"/>
    </location>
</feature>
<dbReference type="InterPro" id="IPR012677">
    <property type="entry name" value="Nucleotide-bd_a/b_plait_sf"/>
</dbReference>
<feature type="domain" description="RRM" evidence="3">
    <location>
        <begin position="573"/>
        <end position="655"/>
    </location>
</feature>
<gene>
    <name evidence="4" type="ORF">OGAPHI_002078</name>
</gene>
<dbReference type="Pfam" id="PF00076">
    <property type="entry name" value="RRM_1"/>
    <property type="match status" value="3"/>
</dbReference>
<dbReference type="PANTHER" id="PTHR32343:SF22">
    <property type="entry name" value="LD29830P"/>
    <property type="match status" value="1"/>
</dbReference>
<reference evidence="4" key="2">
    <citation type="submission" date="2021-01" db="EMBL/GenBank/DDBJ databases">
        <authorList>
            <person name="Schikora-Tamarit M.A."/>
        </authorList>
    </citation>
    <scope>NUCLEOTIDE SEQUENCE</scope>
    <source>
        <strain evidence="4">CBS6075</strain>
    </source>
</reference>
<organism evidence="4 5">
    <name type="scientific">Ogataea philodendri</name>
    <dbReference type="NCBI Taxonomy" id="1378263"/>
    <lineage>
        <taxon>Eukaryota</taxon>
        <taxon>Fungi</taxon>
        <taxon>Dikarya</taxon>
        <taxon>Ascomycota</taxon>
        <taxon>Saccharomycotina</taxon>
        <taxon>Pichiomycetes</taxon>
        <taxon>Pichiales</taxon>
        <taxon>Pichiaceae</taxon>
        <taxon>Ogataea</taxon>
    </lineage>
</organism>
<feature type="compositionally biased region" description="Basic and acidic residues" evidence="2">
    <location>
        <begin position="371"/>
        <end position="388"/>
    </location>
</feature>
<feature type="compositionally biased region" description="Basic and acidic residues" evidence="2">
    <location>
        <begin position="395"/>
        <end position="405"/>
    </location>
</feature>
<comment type="caution">
    <text evidence="4">The sequence shown here is derived from an EMBL/GenBank/DDBJ whole genome shotgun (WGS) entry which is preliminary data.</text>
</comment>
<dbReference type="SUPFAM" id="SSF48452">
    <property type="entry name" value="TPR-like"/>
    <property type="match status" value="1"/>
</dbReference>
<dbReference type="InterPro" id="IPR035979">
    <property type="entry name" value="RBD_domain_sf"/>
</dbReference>
<dbReference type="Gene3D" id="1.25.40.10">
    <property type="entry name" value="Tetratricopeptide repeat domain"/>
    <property type="match status" value="1"/>
</dbReference>
<keyword evidence="5" id="KW-1185">Reference proteome</keyword>
<evidence type="ECO:0000256" key="2">
    <source>
        <dbReference type="SAM" id="MobiDB-lite"/>
    </source>
</evidence>
<dbReference type="InterPro" id="IPR011990">
    <property type="entry name" value="TPR-like_helical_dom_sf"/>
</dbReference>
<dbReference type="PROSITE" id="PS50102">
    <property type="entry name" value="RRM"/>
    <property type="match status" value="4"/>
</dbReference>
<sequence>MSVQAQLELHPASSLLWKRLLSAESSDEEFTTAYYATQYDVEHGHLVWDLYYKHVSKTKDSRQLDELWLQQLQIPSLSYDRLLSEYSAFVSSQFADSYAEKMQALAEVKNKTLQLIDKLERWELKKDPEDPDFWIAYMTAIRKLKNVDKVTKNRLVQTTFERAVAVKVWPQVVSSYLEFGYEYDEFAVWKRMVAIDKTNADLWIHFVRSSPAQFGSVRKLFNESGQRLLPVFCEILRVEYQLMKTDANTVLPWLFDDAGLYFEQAVLERDVFHTVEKLCVEIFESYIDVDYIRKILLESLVEQFSDQVEVWLYCIEFEKKHGDYSSVVELFRDAVQTGRLDWPERLISEWRRYEILHGSLESLQEVEELDVPEKSSEPEPEEKKRPVEETPETDPPAKRVKTETRDRENLTVLVSNLGQVTESELVDFFGQLGQIRSTHMFNDKATLEFADEQSVLAAVRKNGAAINGQSVEVTHLQRNTVWVTNYPPEFTAEQLKALFGQYGEVMEVRLPSLKSNVSRRFCYVAYFSESAASNAVAQLDGKPLTEQPEYKLTVKISNPQARQERKGALDEGRQLYVSDLDFYKVDEERLTQEFGRYGELEQVKVPVKPGHEKRPKLNNGFAFVSFVASSDAHRALELNGKLLFGRPMRVELATARKKKVALVGSGRFDKQRTISVLGLDDKITSQSLKAVFEELGTVTQVELQPEHHAALVEFETVRSSGLADFKFNGRQIGDSVVKIGTFQDLLRRKRNTGDQLDRFRPSNAHNAVHVQHVQGLGQKDYLRRLVHGGQTYRAVGLQPRQQRRLELFAERLDKQIDLGRDSVAKRADQRQNRGQQTLHPQMVQMGRCSRNWRNAAPLDLYRDLRVDQNHEKTFAKHLLGYHLHTDQFVEDLERDSELQIAWQVVAQQRPQNVHQQSDVVCLFADQQRAAVVLFPRRHNLRLDGLEDGFQRLGDDRGENIGKGSSVLHKQHGVVLDHVQGDQQRPEQWTVVLDLKREQAAGKVDVVGKQ</sequence>
<evidence type="ECO:0000313" key="4">
    <source>
        <dbReference type="EMBL" id="KAH3668324.1"/>
    </source>
</evidence>
<dbReference type="OrthoDB" id="360390at2759"/>
<dbReference type="Proteomes" id="UP000769157">
    <property type="component" value="Unassembled WGS sequence"/>
</dbReference>
<evidence type="ECO:0000313" key="5">
    <source>
        <dbReference type="Proteomes" id="UP000769157"/>
    </source>
</evidence>
<name>A0A9P8PBP2_9ASCO</name>
<dbReference type="Gene3D" id="3.30.70.330">
    <property type="match status" value="4"/>
</dbReference>
<dbReference type="GeneID" id="70234045"/>
<protein>
    <recommendedName>
        <fullName evidence="3">RRM domain-containing protein</fullName>
    </recommendedName>
</protein>
<feature type="region of interest" description="Disordered" evidence="2">
    <location>
        <begin position="366"/>
        <end position="405"/>
    </location>
</feature>
<accession>A0A9P8PBP2</accession>
<reference evidence="4" key="1">
    <citation type="journal article" date="2021" name="Open Biol.">
        <title>Shared evolutionary footprints suggest mitochondrial oxidative damage underlies multiple complex I losses in fungi.</title>
        <authorList>
            <person name="Schikora-Tamarit M.A."/>
            <person name="Marcet-Houben M."/>
            <person name="Nosek J."/>
            <person name="Gabaldon T."/>
        </authorList>
    </citation>
    <scope>NUCLEOTIDE SEQUENCE</scope>
    <source>
        <strain evidence="4">CBS6075</strain>
    </source>
</reference>
<dbReference type="SMART" id="SM00360">
    <property type="entry name" value="RRM"/>
    <property type="match status" value="4"/>
</dbReference>
<dbReference type="EMBL" id="JAEUBE010000158">
    <property type="protein sequence ID" value="KAH3668324.1"/>
    <property type="molecule type" value="Genomic_DNA"/>
</dbReference>
<proteinExistence type="predicted"/>
<evidence type="ECO:0000259" key="3">
    <source>
        <dbReference type="PROSITE" id="PS50102"/>
    </source>
</evidence>
<keyword evidence="1" id="KW-0694">RNA-binding</keyword>
<dbReference type="InterPro" id="IPR031766">
    <property type="entry name" value="RRM_occluded"/>
</dbReference>
<dbReference type="SUPFAM" id="SSF54928">
    <property type="entry name" value="RNA-binding domain, RBD"/>
    <property type="match status" value="3"/>
</dbReference>
<evidence type="ECO:0000256" key="1">
    <source>
        <dbReference type="PROSITE-ProRule" id="PRU00176"/>
    </source>
</evidence>
<dbReference type="AlphaFoldDB" id="A0A9P8PBP2"/>
<dbReference type="GO" id="GO:0003723">
    <property type="term" value="F:RNA binding"/>
    <property type="evidence" value="ECO:0007669"/>
    <property type="project" value="UniProtKB-UniRule"/>
</dbReference>